<dbReference type="PANTHER" id="PTHR11439:SF517">
    <property type="entry name" value="CYSTEINE-RICH RLK (RECEPTOR-LIKE PROTEIN KINASE) 8"/>
    <property type="match status" value="1"/>
</dbReference>
<accession>A0A371F9D2</accession>
<dbReference type="InterPro" id="IPR013103">
    <property type="entry name" value="RVT_2"/>
</dbReference>
<dbReference type="Proteomes" id="UP000257109">
    <property type="component" value="Unassembled WGS sequence"/>
</dbReference>
<dbReference type="Pfam" id="PF07727">
    <property type="entry name" value="RVT_2"/>
    <property type="match status" value="1"/>
</dbReference>
<feature type="domain" description="Reverse transcriptase Ty1/copia-type" evidence="1">
    <location>
        <begin position="2"/>
        <end position="83"/>
    </location>
</feature>
<keyword evidence="3" id="KW-1185">Reference proteome</keyword>
<protein>
    <recommendedName>
        <fullName evidence="1">Reverse transcriptase Ty1/copia-type domain-containing protein</fullName>
    </recommendedName>
</protein>
<feature type="non-terminal residue" evidence="2">
    <location>
        <position position="1"/>
    </location>
</feature>
<evidence type="ECO:0000313" key="3">
    <source>
        <dbReference type="Proteomes" id="UP000257109"/>
    </source>
</evidence>
<evidence type="ECO:0000313" key="2">
    <source>
        <dbReference type="EMBL" id="RDX74895.1"/>
    </source>
</evidence>
<name>A0A371F9D2_MUCPR</name>
<gene>
    <name evidence="2" type="ORF">CR513_45296</name>
</gene>
<comment type="caution">
    <text evidence="2">The sequence shown here is derived from an EMBL/GenBank/DDBJ whole genome shotgun (WGS) entry which is preliminary data.</text>
</comment>
<dbReference type="AlphaFoldDB" id="A0A371F9D2"/>
<dbReference type="OrthoDB" id="413361at2759"/>
<sequence length="232" mass="27239">MKCFASVVRMKTIRLLISSATQMDWRIFQLNVKSTFLNGYLEENEKILKLKKVLYGLKQAPRAWNSRIDKYFQDNEFVRCQHEYRVMSYYLGLEVKQMNNDIFVSQESYAKKVLKKFKIFDCNPVNTLVEGSLKLSKFDGGEKEDPTFLRYLPSTRAHIIYVVGVVCCFMEFHTSTYIKAAKGILHYLKGTLDFGLFYSFSNEFKLKRFCDICDYNFLHLSSYLAKKIIEGI</sequence>
<organism evidence="2 3">
    <name type="scientific">Mucuna pruriens</name>
    <name type="common">Velvet bean</name>
    <name type="synonym">Dolichos pruriens</name>
    <dbReference type="NCBI Taxonomy" id="157652"/>
    <lineage>
        <taxon>Eukaryota</taxon>
        <taxon>Viridiplantae</taxon>
        <taxon>Streptophyta</taxon>
        <taxon>Embryophyta</taxon>
        <taxon>Tracheophyta</taxon>
        <taxon>Spermatophyta</taxon>
        <taxon>Magnoliopsida</taxon>
        <taxon>eudicotyledons</taxon>
        <taxon>Gunneridae</taxon>
        <taxon>Pentapetalae</taxon>
        <taxon>rosids</taxon>
        <taxon>fabids</taxon>
        <taxon>Fabales</taxon>
        <taxon>Fabaceae</taxon>
        <taxon>Papilionoideae</taxon>
        <taxon>50 kb inversion clade</taxon>
        <taxon>NPAAA clade</taxon>
        <taxon>indigoferoid/millettioid clade</taxon>
        <taxon>Phaseoleae</taxon>
        <taxon>Mucuna</taxon>
    </lineage>
</organism>
<dbReference type="EMBL" id="QJKJ01010022">
    <property type="protein sequence ID" value="RDX74895.1"/>
    <property type="molecule type" value="Genomic_DNA"/>
</dbReference>
<reference evidence="2" key="1">
    <citation type="submission" date="2018-05" db="EMBL/GenBank/DDBJ databases">
        <title>Draft genome of Mucuna pruriens seed.</title>
        <authorList>
            <person name="Nnadi N.E."/>
            <person name="Vos R."/>
            <person name="Hasami M.H."/>
            <person name="Devisetty U.K."/>
            <person name="Aguiy J.C."/>
        </authorList>
    </citation>
    <scope>NUCLEOTIDE SEQUENCE [LARGE SCALE GENOMIC DNA]</scope>
    <source>
        <strain evidence="2">JCA_2017</strain>
    </source>
</reference>
<dbReference type="PANTHER" id="PTHR11439">
    <property type="entry name" value="GAG-POL-RELATED RETROTRANSPOSON"/>
    <property type="match status" value="1"/>
</dbReference>
<dbReference type="STRING" id="157652.A0A371F9D2"/>
<evidence type="ECO:0000259" key="1">
    <source>
        <dbReference type="Pfam" id="PF07727"/>
    </source>
</evidence>
<proteinExistence type="predicted"/>